<proteinExistence type="predicted"/>
<comment type="caution">
    <text evidence="2">The sequence shown here is derived from an EMBL/GenBank/DDBJ whole genome shotgun (WGS) entry which is preliminary data.</text>
</comment>
<name>A0A0J6SFC7_9HYPH</name>
<dbReference type="EMBL" id="LABZ01000230">
    <property type="protein sequence ID" value="KMO32043.1"/>
    <property type="molecule type" value="Genomic_DNA"/>
</dbReference>
<dbReference type="SUPFAM" id="SSF51905">
    <property type="entry name" value="FAD/NAD(P)-binding domain"/>
    <property type="match status" value="1"/>
</dbReference>
<organism evidence="2 3">
    <name type="scientific">Methylobacterium tarhaniae</name>
    <dbReference type="NCBI Taxonomy" id="1187852"/>
    <lineage>
        <taxon>Bacteria</taxon>
        <taxon>Pseudomonadati</taxon>
        <taxon>Pseudomonadota</taxon>
        <taxon>Alphaproteobacteria</taxon>
        <taxon>Hyphomicrobiales</taxon>
        <taxon>Methylobacteriaceae</taxon>
        <taxon>Methylobacterium</taxon>
    </lineage>
</organism>
<dbReference type="Gene3D" id="3.50.50.60">
    <property type="entry name" value="FAD/NAD(P)-binding domain"/>
    <property type="match status" value="1"/>
</dbReference>
<feature type="non-terminal residue" evidence="2">
    <location>
        <position position="93"/>
    </location>
</feature>
<accession>A0A0J6SFC7</accession>
<feature type="region of interest" description="Disordered" evidence="1">
    <location>
        <begin position="70"/>
        <end position="93"/>
    </location>
</feature>
<dbReference type="InterPro" id="IPR036188">
    <property type="entry name" value="FAD/NAD-bd_sf"/>
</dbReference>
<gene>
    <name evidence="2" type="ORF">VQ03_26605</name>
</gene>
<evidence type="ECO:0000313" key="2">
    <source>
        <dbReference type="EMBL" id="KMO32043.1"/>
    </source>
</evidence>
<evidence type="ECO:0000256" key="1">
    <source>
        <dbReference type="SAM" id="MobiDB-lite"/>
    </source>
</evidence>
<dbReference type="Proteomes" id="UP000036449">
    <property type="component" value="Unassembled WGS sequence"/>
</dbReference>
<evidence type="ECO:0000313" key="3">
    <source>
        <dbReference type="Proteomes" id="UP000036449"/>
    </source>
</evidence>
<reference evidence="2 3" key="1">
    <citation type="submission" date="2015-03" db="EMBL/GenBank/DDBJ databases">
        <title>Genome sequencing of Methylobacterium tarhaniae DSM 25844.</title>
        <authorList>
            <person name="Chaudhry V."/>
            <person name="Patil P.B."/>
        </authorList>
    </citation>
    <scope>NUCLEOTIDE SEQUENCE [LARGE SCALE GENOMIC DNA]</scope>
    <source>
        <strain evidence="2 3">DSM 25844</strain>
    </source>
</reference>
<sequence>MATFDLNDDGLVVIVGSGAGGGTLGTELALKGIRCVILEAGARHNMGDFVNDEWASFAQLAWTDMRTTPGSWAGGGGVPHPPAVGCLGGGRRP</sequence>
<evidence type="ECO:0008006" key="4">
    <source>
        <dbReference type="Google" id="ProtNLM"/>
    </source>
</evidence>
<dbReference type="AlphaFoldDB" id="A0A0J6SFC7"/>
<protein>
    <recommendedName>
        <fullName evidence="4">Glucose-methanol-choline oxidoreductase N-terminal domain-containing protein</fullName>
    </recommendedName>
</protein>
<keyword evidence="3" id="KW-1185">Reference proteome</keyword>